<sequence length="1954" mass="226515">MFMNYVIARIFSGGIEGYGEQQILLEYLARSSRSRLSGRAAGRVALFCCARPRMARAGGFFCVPLCLMLLLIIPLGINCKKKSSSSDIIEEVDRKKLEKFINQEEYLAVFFYTKSCKDCGVVLEELERIDDEASNFGVAFVKNSEKSTAKKYGVTSFPALVYFRNQEPAIYDGDLKDEERVLAWLTDLNSMELPDKIEEVNAKILENLIEDSDYLAVLIYKEDNEESEKILQALENVDDEADAKDIGFVKIADENLAVEYGLDKLPALIYYRKKIPLLYDGDLFNEEEVLNYLFEFQDLGDEIDAIEDVSANSLMQLIEESPYLAVLFYDIENRRSQRILEELESIDDDANRNGIPFVKIDDRKLASEFGIEVLPSLVYFENKMPNFYQGDLTKEEDVLDWLIKQSKSDEIEDVTDRVLQHMIKKTHELVVLFYDNDDENSMEILKNLENIDDDADKLGIPFVKIDDTELAQDYGIEAENLPTLVFFENQVPNYYKGNLTTEEAVLEWLKDLQTSDEIEAVSDKVIELMIDKCDYLAVLFYNADDAVAKKALNELENIDDESDKAGIPLVRSESKVIADMYGIENLPALVFFENGVPNVYPGDLSLEEEVLKWLLEQQSSDEIEDVTSKVLEQMIAKSEHLAVLFYDKDDRKSKDVLRALENIDDDADIEYDMPFVRIDDKELAAEYGLSESDLPVLLYFEKKIPSIYQGDLTNEQQVWKWLHLQLTSDGIEEVTEKILFNLVAHNDFVAVLFYDHKSKKSAKVLKELETIDDDADEYDILIVKSANFATEKYGLKKLPALIFFKEGSPTVYEGNLMKEEEVFEWLISMLANDEIEDINENTLDNLIDTNPYVTVFFYDKDAEVSEKVLRELENIDDDTDRLGIPFVRIDDDSVAKEFGILDELPILVYFENKIPSVYEGDLMNEEAVLAWIIKQKEEDTIEEVTDEILEDMIKKFEYVLVFFAPNECPDCEKILHELENIDDETDDHGIMFVTTDDMTLAKKQAKLTKFPAVVLFRNGVPTVYKGDLKNEDALLAWVTSEEALDIPDKIEEVNMRMLDKLLETSPYVAVLFYQEDNPLCDKILVELENIDDDAEEYDIDFVKISDKEISEEYGIVAFPTLVFFRKRFPQFYDGDLMEEDKVLKWLIENKEKKDDVIEYVDKKMLDLLLDDVEHIAVYFYEKGCTECENIIKELETIDDDTDRHGIHFVKTDDVRLAEELGVTEFPTLVYFEHEIPSIYSGDLMKEKEVLNWLLTQKNEDTIENVNREMLFKLIEDQEFLAVLFYAENDKESEEVAHHLEQIDDDCSEYDVHLIKMSDKFMAKKHGIKNPPGLVFFRNGKPIKYPGKLKDEEEVLEWLISPENMAVSDIIEKVNKRMFERVLKRFDYVAVFFYSDLGCKTCGKVLDELEKIDDEAEAEGIHIVKIDDSGFAKKYGVFAFPAILFFRGIDSEPIIYAGDMKNGERMLGWLLTQKDPGADVIEEIEGDELRQAIETADHLAVFFYDKNLCSNCDNENKDTMECEDCMIIMEELENIDDDTDRNGIQFVKTTDLEILKHYGIKLTPALVYFENQVPSIYEGDLAEEDQVLDWLLHQKSDDTIETVNKAMLEKLIEETQYLAVFFYKPHCRACEVALMQLENIDDDTDLYGISVVRIYDPQVSKRYGIKTFPALVYFRNGNPLIYDGDLKNEESVLEWLIDDDNRELPDEIETVNLRMLNKLVEESPFLAVYFYTQDCHECERVLMELENIDDQCDVFGIDLVKIFDPEALEQYNIESVPALAFFRKQVPMFYDGDLYDEEELLKYLTSNDAFEIKDEIEEVNRKMLEKLLDDNEFVAVFFYENNCEKCVDALQELERIDDEADDLEIMFVKIKDPRYAKKFGIASFPSLVYFRKKFPSIYRGNLLEEEEVLEWLRKNRYRHPELNLFMYGLAAISLSFVLYTIILIYCRNKNKEKKE</sequence>
<name>A0A8T0FMP1_ARGBR</name>
<protein>
    <recommendedName>
        <fullName evidence="2">Thioredoxin domain-containing protein</fullName>
    </recommendedName>
</protein>
<evidence type="ECO:0000259" key="2">
    <source>
        <dbReference type="PROSITE" id="PS51352"/>
    </source>
</evidence>
<dbReference type="Proteomes" id="UP000807504">
    <property type="component" value="Unassembled WGS sequence"/>
</dbReference>
<dbReference type="PANTHER" id="PTHR19991">
    <property type="entry name" value="L 2 01289"/>
    <property type="match status" value="1"/>
</dbReference>
<dbReference type="Gene3D" id="3.40.30.10">
    <property type="entry name" value="Glutaredoxin"/>
    <property type="match status" value="16"/>
</dbReference>
<feature type="domain" description="Thioredoxin" evidence="2">
    <location>
        <begin position="930"/>
        <end position="1043"/>
    </location>
</feature>
<feature type="transmembrane region" description="Helical" evidence="1">
    <location>
        <begin position="1923"/>
        <end position="1945"/>
    </location>
</feature>
<dbReference type="EMBL" id="JABXBU010000011">
    <property type="protein sequence ID" value="KAF8791488.1"/>
    <property type="molecule type" value="Genomic_DNA"/>
</dbReference>
<reference evidence="3" key="2">
    <citation type="submission" date="2020-06" db="EMBL/GenBank/DDBJ databases">
        <authorList>
            <person name="Sheffer M."/>
        </authorList>
    </citation>
    <scope>NUCLEOTIDE SEQUENCE</scope>
</reference>
<accession>A0A8T0FMP1</accession>
<dbReference type="CDD" id="cd02961">
    <property type="entry name" value="PDI_a_family"/>
    <property type="match status" value="7"/>
</dbReference>
<feature type="domain" description="Thioredoxin" evidence="2">
    <location>
        <begin position="1580"/>
        <end position="1720"/>
    </location>
</feature>
<dbReference type="CDD" id="cd02947">
    <property type="entry name" value="TRX_family"/>
    <property type="match status" value="1"/>
</dbReference>
<dbReference type="Pfam" id="PF00085">
    <property type="entry name" value="Thioredoxin"/>
    <property type="match status" value="1"/>
</dbReference>
<dbReference type="PANTHER" id="PTHR19991:SF3">
    <property type="entry name" value="LETHAL (2) 01289, ISOFORM F"/>
    <property type="match status" value="1"/>
</dbReference>
<gene>
    <name evidence="3" type="ORF">HNY73_006344</name>
</gene>
<keyword evidence="1" id="KW-0472">Membrane</keyword>
<comment type="caution">
    <text evidence="3">The sequence shown here is derived from an EMBL/GenBank/DDBJ whole genome shotgun (WGS) entry which is preliminary data.</text>
</comment>
<dbReference type="InterPro" id="IPR036249">
    <property type="entry name" value="Thioredoxin-like_sf"/>
</dbReference>
<evidence type="ECO:0000313" key="3">
    <source>
        <dbReference type="EMBL" id="KAF8791488.1"/>
    </source>
</evidence>
<reference evidence="3" key="1">
    <citation type="journal article" date="2020" name="bioRxiv">
        <title>Chromosome-level reference genome of the European wasp spider Argiope bruennichi: a resource for studies on range expansion and evolutionary adaptation.</title>
        <authorList>
            <person name="Sheffer M.M."/>
            <person name="Hoppe A."/>
            <person name="Krehenwinkel H."/>
            <person name="Uhl G."/>
            <person name="Kuss A.W."/>
            <person name="Jensen L."/>
            <person name="Jensen C."/>
            <person name="Gillespie R.G."/>
            <person name="Hoff K.J."/>
            <person name="Prost S."/>
        </authorList>
    </citation>
    <scope>NUCLEOTIDE SEQUENCE</scope>
</reference>
<keyword evidence="1" id="KW-1133">Transmembrane helix</keyword>
<evidence type="ECO:0000256" key="1">
    <source>
        <dbReference type="SAM" id="Phobius"/>
    </source>
</evidence>
<dbReference type="SUPFAM" id="SSF52833">
    <property type="entry name" value="Thioredoxin-like"/>
    <property type="match status" value="15"/>
</dbReference>
<dbReference type="InterPro" id="IPR013766">
    <property type="entry name" value="Thioredoxin_domain"/>
</dbReference>
<dbReference type="PROSITE" id="PS51352">
    <property type="entry name" value="THIOREDOXIN_2"/>
    <property type="match status" value="2"/>
</dbReference>
<keyword evidence="1" id="KW-0812">Transmembrane</keyword>
<organism evidence="3 4">
    <name type="scientific">Argiope bruennichi</name>
    <name type="common">Wasp spider</name>
    <name type="synonym">Aranea bruennichi</name>
    <dbReference type="NCBI Taxonomy" id="94029"/>
    <lineage>
        <taxon>Eukaryota</taxon>
        <taxon>Metazoa</taxon>
        <taxon>Ecdysozoa</taxon>
        <taxon>Arthropoda</taxon>
        <taxon>Chelicerata</taxon>
        <taxon>Arachnida</taxon>
        <taxon>Araneae</taxon>
        <taxon>Araneomorphae</taxon>
        <taxon>Entelegynae</taxon>
        <taxon>Araneoidea</taxon>
        <taxon>Araneidae</taxon>
        <taxon>Argiope</taxon>
    </lineage>
</organism>
<evidence type="ECO:0000313" key="4">
    <source>
        <dbReference type="Proteomes" id="UP000807504"/>
    </source>
</evidence>
<feature type="transmembrane region" description="Helical" evidence="1">
    <location>
        <begin position="57"/>
        <end position="77"/>
    </location>
</feature>
<proteinExistence type="predicted"/>
<keyword evidence="4" id="KW-1185">Reference proteome</keyword>